<gene>
    <name evidence="2" type="ORF">ALEPTO_LOCUS4582</name>
</gene>
<organism evidence="2 3">
    <name type="scientific">Ambispora leptoticha</name>
    <dbReference type="NCBI Taxonomy" id="144679"/>
    <lineage>
        <taxon>Eukaryota</taxon>
        <taxon>Fungi</taxon>
        <taxon>Fungi incertae sedis</taxon>
        <taxon>Mucoromycota</taxon>
        <taxon>Glomeromycotina</taxon>
        <taxon>Glomeromycetes</taxon>
        <taxon>Archaeosporales</taxon>
        <taxon>Ambisporaceae</taxon>
        <taxon>Ambispora</taxon>
    </lineage>
</organism>
<feature type="compositionally biased region" description="Low complexity" evidence="1">
    <location>
        <begin position="48"/>
        <end position="68"/>
    </location>
</feature>
<dbReference type="EMBL" id="CAJVPS010001079">
    <property type="protein sequence ID" value="CAG8523363.1"/>
    <property type="molecule type" value="Genomic_DNA"/>
</dbReference>
<feature type="region of interest" description="Disordered" evidence="1">
    <location>
        <begin position="177"/>
        <end position="201"/>
    </location>
</feature>
<accession>A0A9N9AAE5</accession>
<keyword evidence="3" id="KW-1185">Reference proteome</keyword>
<feature type="region of interest" description="Disordered" evidence="1">
    <location>
        <begin position="47"/>
        <end position="83"/>
    </location>
</feature>
<dbReference type="AlphaFoldDB" id="A0A9N9AAE5"/>
<protein>
    <submittedName>
        <fullName evidence="2">10695_t:CDS:1</fullName>
    </submittedName>
</protein>
<dbReference type="Proteomes" id="UP000789508">
    <property type="component" value="Unassembled WGS sequence"/>
</dbReference>
<evidence type="ECO:0000313" key="2">
    <source>
        <dbReference type="EMBL" id="CAG8523363.1"/>
    </source>
</evidence>
<reference evidence="2" key="1">
    <citation type="submission" date="2021-06" db="EMBL/GenBank/DDBJ databases">
        <authorList>
            <person name="Kallberg Y."/>
            <person name="Tangrot J."/>
            <person name="Rosling A."/>
        </authorList>
    </citation>
    <scope>NUCLEOTIDE SEQUENCE</scope>
    <source>
        <strain evidence="2">FL130A</strain>
    </source>
</reference>
<comment type="caution">
    <text evidence="2">The sequence shown here is derived from an EMBL/GenBank/DDBJ whole genome shotgun (WGS) entry which is preliminary data.</text>
</comment>
<evidence type="ECO:0000313" key="3">
    <source>
        <dbReference type="Proteomes" id="UP000789508"/>
    </source>
</evidence>
<sequence length="224" mass="23491">MLPLRWKKTDTNTDASIMELYWFNHPQGCASLVENDPSDKRLDISSKPVTAKNTATNAPAPVTPKTTTFNAPEPVTPTSNAPPVTPKATAANAPVHVIPTPEVVTFKSSISNSPEPIITDTNNENLSNNNTNKISGNLLESSVIDGSKTSLITTVTPTTTTQMPGTVISFTVNASQPASTPTSIASTQKVGNAGGASSNAEKNNDFKILRNVVVGLAMLVGMGF</sequence>
<proteinExistence type="predicted"/>
<name>A0A9N9AAE5_9GLOM</name>
<evidence type="ECO:0000256" key="1">
    <source>
        <dbReference type="SAM" id="MobiDB-lite"/>
    </source>
</evidence>